<keyword evidence="5 7" id="KW-1133">Transmembrane helix</keyword>
<evidence type="ECO:0000256" key="1">
    <source>
        <dbReference type="ARBA" id="ARBA00004651"/>
    </source>
</evidence>
<reference evidence="8 9" key="1">
    <citation type="submission" date="2021-03" db="EMBL/GenBank/DDBJ databases">
        <title>Gelidibacter sp. nov., isolated from costal sediment.</title>
        <authorList>
            <person name="Lun K.-Y."/>
        </authorList>
    </citation>
    <scope>NUCLEOTIDE SEQUENCE [LARGE SCALE GENOMIC DNA]</scope>
    <source>
        <strain evidence="8 9">DF109</strain>
    </source>
</reference>
<name>A0ABS3SMH8_9FLAO</name>
<accession>A0ABS3SMH8</accession>
<dbReference type="RefSeq" id="WP_208231834.1">
    <property type="nucleotide sequence ID" value="NZ_JAGEVG010000001.1"/>
</dbReference>
<proteinExistence type="predicted"/>
<evidence type="ECO:0000256" key="2">
    <source>
        <dbReference type="ARBA" id="ARBA00022448"/>
    </source>
</evidence>
<dbReference type="Pfam" id="PF05977">
    <property type="entry name" value="MFS_3"/>
    <property type="match status" value="1"/>
</dbReference>
<evidence type="ECO:0000256" key="7">
    <source>
        <dbReference type="SAM" id="Phobius"/>
    </source>
</evidence>
<dbReference type="PANTHER" id="PTHR23513:SF9">
    <property type="entry name" value="ENTEROBACTIN EXPORTER ENTS"/>
    <property type="match status" value="1"/>
</dbReference>
<evidence type="ECO:0000256" key="6">
    <source>
        <dbReference type="ARBA" id="ARBA00023136"/>
    </source>
</evidence>
<dbReference type="EMBL" id="JAGEVG010000001">
    <property type="protein sequence ID" value="MBO3096911.1"/>
    <property type="molecule type" value="Genomic_DNA"/>
</dbReference>
<feature type="transmembrane region" description="Helical" evidence="7">
    <location>
        <begin position="116"/>
        <end position="145"/>
    </location>
</feature>
<feature type="transmembrane region" description="Helical" evidence="7">
    <location>
        <begin position="21"/>
        <end position="40"/>
    </location>
</feature>
<feature type="transmembrane region" description="Helical" evidence="7">
    <location>
        <begin position="233"/>
        <end position="258"/>
    </location>
</feature>
<keyword evidence="6 7" id="KW-0472">Membrane</keyword>
<dbReference type="Proteomes" id="UP000681315">
    <property type="component" value="Unassembled WGS sequence"/>
</dbReference>
<evidence type="ECO:0000256" key="4">
    <source>
        <dbReference type="ARBA" id="ARBA00022692"/>
    </source>
</evidence>
<keyword evidence="3" id="KW-1003">Cell membrane</keyword>
<comment type="subcellular location">
    <subcellularLocation>
        <location evidence="1">Cell membrane</location>
        <topology evidence="1">Multi-pass membrane protein</topology>
    </subcellularLocation>
</comment>
<feature type="transmembrane region" description="Helical" evidence="7">
    <location>
        <begin position="270"/>
        <end position="290"/>
    </location>
</feature>
<evidence type="ECO:0000256" key="3">
    <source>
        <dbReference type="ARBA" id="ARBA00022475"/>
    </source>
</evidence>
<feature type="transmembrane region" description="Helical" evidence="7">
    <location>
        <begin position="52"/>
        <end position="72"/>
    </location>
</feature>
<dbReference type="InterPro" id="IPR036259">
    <property type="entry name" value="MFS_trans_sf"/>
</dbReference>
<evidence type="ECO:0000313" key="9">
    <source>
        <dbReference type="Proteomes" id="UP000681315"/>
    </source>
</evidence>
<feature type="transmembrane region" description="Helical" evidence="7">
    <location>
        <begin position="302"/>
        <end position="329"/>
    </location>
</feature>
<organism evidence="8 9">
    <name type="scientific">Gelidibacter pelagius</name>
    <dbReference type="NCBI Taxonomy" id="2819985"/>
    <lineage>
        <taxon>Bacteria</taxon>
        <taxon>Pseudomonadati</taxon>
        <taxon>Bacteroidota</taxon>
        <taxon>Flavobacteriia</taxon>
        <taxon>Flavobacteriales</taxon>
        <taxon>Flavobacteriaceae</taxon>
        <taxon>Gelidibacter</taxon>
    </lineage>
</organism>
<keyword evidence="4 7" id="KW-0812">Transmembrane</keyword>
<feature type="transmembrane region" description="Helical" evidence="7">
    <location>
        <begin position="382"/>
        <end position="406"/>
    </location>
</feature>
<dbReference type="InterPro" id="IPR010290">
    <property type="entry name" value="TM_effector"/>
</dbReference>
<keyword evidence="9" id="KW-1185">Reference proteome</keyword>
<gene>
    <name evidence="8" type="ORF">J4051_01415</name>
</gene>
<evidence type="ECO:0000256" key="5">
    <source>
        <dbReference type="ARBA" id="ARBA00022989"/>
    </source>
</evidence>
<dbReference type="PANTHER" id="PTHR23513">
    <property type="entry name" value="INTEGRAL MEMBRANE EFFLUX PROTEIN-RELATED"/>
    <property type="match status" value="1"/>
</dbReference>
<dbReference type="CDD" id="cd06173">
    <property type="entry name" value="MFS_MefA_like"/>
    <property type="match status" value="1"/>
</dbReference>
<feature type="transmembrane region" description="Helical" evidence="7">
    <location>
        <begin position="84"/>
        <end position="104"/>
    </location>
</feature>
<dbReference type="SUPFAM" id="SSF103473">
    <property type="entry name" value="MFS general substrate transporter"/>
    <property type="match status" value="1"/>
</dbReference>
<feature type="transmembrane region" description="Helical" evidence="7">
    <location>
        <begin position="183"/>
        <end position="201"/>
    </location>
</feature>
<sequence length="426" mass="46309">MQQKPIKKDPYAALRIKEFNIFLMVRFALVFAWSMQFIIIEWEVYSITKDPWSLGLIGLMEIIPAVGIALFAGHIVDQKEKRGLLIKCILGFSTISFGLFLLTWPRIVGDWSTNEILYSVYFLVFCGGLVRAFIGPTIFSLIALIVPKKLYPNAATWSSSTWQVASVLGPALAGFSISWIGVHWSMCLIMAFALLALINLLRISKKPILNPKIGEPIMDSLKEGVRFVFKTKAILGALTLDMVAVLFGGAVALLPIFAQDILKVGPEGFGVLRAAPAVGAFLTMLITAYIPISKNAGMKLLAAIFGFGVSIIVFGLSSIFWISVAALFFSGVTDGVSMVIRQTILQLKTPDHMRGRVASVNSMFVGSSNELGAFESGLTAKLMGTVTAVVFGGTMTILTVVTTGIVSPSFRKLDLRKDIEAHGKEV</sequence>
<dbReference type="Gene3D" id="1.20.1250.20">
    <property type="entry name" value="MFS general substrate transporter like domains"/>
    <property type="match status" value="1"/>
</dbReference>
<keyword evidence="2" id="KW-0813">Transport</keyword>
<protein>
    <submittedName>
        <fullName evidence="8">MFS transporter</fullName>
    </submittedName>
</protein>
<evidence type="ECO:0000313" key="8">
    <source>
        <dbReference type="EMBL" id="MBO3096911.1"/>
    </source>
</evidence>
<comment type="caution">
    <text evidence="8">The sequence shown here is derived from an EMBL/GenBank/DDBJ whole genome shotgun (WGS) entry which is preliminary data.</text>
</comment>
<feature type="transmembrane region" description="Helical" evidence="7">
    <location>
        <begin position="157"/>
        <end position="177"/>
    </location>
</feature>